<dbReference type="RefSeq" id="WP_093289029.1">
    <property type="nucleotide sequence ID" value="NZ_FOFS01000015.1"/>
</dbReference>
<dbReference type="InterPro" id="IPR036396">
    <property type="entry name" value="Cyt_P450_sf"/>
</dbReference>
<dbReference type="PANTHER" id="PTHR46696">
    <property type="entry name" value="P450, PUTATIVE (EUROFUNG)-RELATED"/>
    <property type="match status" value="1"/>
</dbReference>
<evidence type="ECO:0000256" key="3">
    <source>
        <dbReference type="RuleBase" id="RU000461"/>
    </source>
</evidence>
<dbReference type="CDD" id="cd11033">
    <property type="entry name" value="CYP142-like"/>
    <property type="match status" value="1"/>
</dbReference>
<keyword evidence="3" id="KW-0479">Metal-binding</keyword>
<evidence type="ECO:0000256" key="2">
    <source>
        <dbReference type="ARBA" id="ARBA00010617"/>
    </source>
</evidence>
<dbReference type="GO" id="GO:0004497">
    <property type="term" value="F:monooxygenase activity"/>
    <property type="evidence" value="ECO:0007669"/>
    <property type="project" value="UniProtKB-KW"/>
</dbReference>
<keyword evidence="3" id="KW-0408">Iron</keyword>
<dbReference type="STRING" id="489703.SAMN04488038_11544"/>
<evidence type="ECO:0000313" key="4">
    <source>
        <dbReference type="EMBL" id="SER07146.1"/>
    </source>
</evidence>
<dbReference type="GO" id="GO:0016705">
    <property type="term" value="F:oxidoreductase activity, acting on paired donors, with incorporation or reduction of molecular oxygen"/>
    <property type="evidence" value="ECO:0007669"/>
    <property type="project" value="InterPro"/>
</dbReference>
<dbReference type="AlphaFoldDB" id="A0A1H9L6U0"/>
<protein>
    <submittedName>
        <fullName evidence="4">Cytochrome P450</fullName>
    </submittedName>
</protein>
<name>A0A1H9L6U0_9GAMM</name>
<dbReference type="GO" id="GO:0020037">
    <property type="term" value="F:heme binding"/>
    <property type="evidence" value="ECO:0007669"/>
    <property type="project" value="InterPro"/>
</dbReference>
<proteinExistence type="inferred from homology"/>
<dbReference type="InterPro" id="IPR002397">
    <property type="entry name" value="Cyt_P450_B"/>
</dbReference>
<keyword evidence="3" id="KW-0349">Heme</keyword>
<dbReference type="GO" id="GO:0005506">
    <property type="term" value="F:iron ion binding"/>
    <property type="evidence" value="ECO:0007669"/>
    <property type="project" value="InterPro"/>
</dbReference>
<dbReference type="EMBL" id="FOFS01000015">
    <property type="protein sequence ID" value="SER07146.1"/>
    <property type="molecule type" value="Genomic_DNA"/>
</dbReference>
<evidence type="ECO:0000313" key="5">
    <source>
        <dbReference type="Proteomes" id="UP000199233"/>
    </source>
</evidence>
<dbReference type="Proteomes" id="UP000199233">
    <property type="component" value="Unassembled WGS sequence"/>
</dbReference>
<reference evidence="4 5" key="1">
    <citation type="submission" date="2016-10" db="EMBL/GenBank/DDBJ databases">
        <authorList>
            <person name="de Groot N.N."/>
        </authorList>
    </citation>
    <scope>NUCLEOTIDE SEQUENCE [LARGE SCALE GENOMIC DNA]</scope>
    <source>
        <strain evidence="4 5">DSM 25927</strain>
    </source>
</reference>
<comment type="similarity">
    <text evidence="2 3">Belongs to the cytochrome P450 family.</text>
</comment>
<dbReference type="InterPro" id="IPR001128">
    <property type="entry name" value="Cyt_P450"/>
</dbReference>
<dbReference type="Gene3D" id="1.10.630.10">
    <property type="entry name" value="Cytochrome P450"/>
    <property type="match status" value="1"/>
</dbReference>
<keyword evidence="5" id="KW-1185">Reference proteome</keyword>
<dbReference type="PRINTS" id="PR00359">
    <property type="entry name" value="BP450"/>
</dbReference>
<organism evidence="4 5">
    <name type="scientific">Solimonas aquatica</name>
    <dbReference type="NCBI Taxonomy" id="489703"/>
    <lineage>
        <taxon>Bacteria</taxon>
        <taxon>Pseudomonadati</taxon>
        <taxon>Pseudomonadota</taxon>
        <taxon>Gammaproteobacteria</taxon>
        <taxon>Nevskiales</taxon>
        <taxon>Nevskiaceae</taxon>
        <taxon>Solimonas</taxon>
    </lineage>
</organism>
<keyword evidence="3" id="KW-0560">Oxidoreductase</keyword>
<dbReference type="InterPro" id="IPR017972">
    <property type="entry name" value="Cyt_P450_CS"/>
</dbReference>
<sequence length="421" mass="48004">MNQALRAQSQSSDGPAYAIPLDQIDVSNPEHFRDNTLWSYFERLRREDPVHFCRDSLFGPYWSVTKFKDIMHVETHPKIFSSEAGLGGITIMDNNAAAQLPMFIAMDPPKHDEQRKIVSPIVGPENLARMESLIRERTSRALDELPVNQTFNWVEKVSINLTTQMLATLFDFPWEDRAKLSYWSDVTTALPGAGLVNSEEERMAELLKCAEYMTRLWNERVNSPPRGDLISMLAHAEGTRNMSPQEFLGNILLLIVGGNDTTRNSMTGGVLALNENPNEYRKLCANPALIASLVPEVVRWQTPLAHMRRTALHDTELGGKLIRKGDKVVMWYVSGNRDSDEIENADHFIIDRAKPRHHLSFGFGIHRCVGNRLAELQLRILWEELLRRWPEPMQLEVVGEPKRVLSPFVKGYESLPVRIRA</sequence>
<evidence type="ECO:0000256" key="1">
    <source>
        <dbReference type="ARBA" id="ARBA00001971"/>
    </source>
</evidence>
<dbReference type="PANTHER" id="PTHR46696:SF1">
    <property type="entry name" value="CYTOCHROME P450 YJIB-RELATED"/>
    <property type="match status" value="1"/>
</dbReference>
<comment type="cofactor">
    <cofactor evidence="1">
        <name>heme</name>
        <dbReference type="ChEBI" id="CHEBI:30413"/>
    </cofactor>
</comment>
<keyword evidence="3" id="KW-0503">Monooxygenase</keyword>
<dbReference type="PROSITE" id="PS00086">
    <property type="entry name" value="CYTOCHROME_P450"/>
    <property type="match status" value="1"/>
</dbReference>
<dbReference type="OrthoDB" id="4258484at2"/>
<gene>
    <name evidence="4" type="ORF">SAMN04488038_11544</name>
</gene>
<accession>A0A1H9L6U0</accession>
<dbReference type="SUPFAM" id="SSF48264">
    <property type="entry name" value="Cytochrome P450"/>
    <property type="match status" value="1"/>
</dbReference>
<dbReference type="Pfam" id="PF00067">
    <property type="entry name" value="p450"/>
    <property type="match status" value="1"/>
</dbReference>